<keyword evidence="3" id="KW-1185">Reference proteome</keyword>
<dbReference type="InterPro" id="IPR009057">
    <property type="entry name" value="Homeodomain-like_sf"/>
</dbReference>
<dbReference type="InterPro" id="IPR051448">
    <property type="entry name" value="CdaR-like_regulators"/>
</dbReference>
<evidence type="ECO:0000313" key="2">
    <source>
        <dbReference type="EMBL" id="AQQ52341.1"/>
    </source>
</evidence>
<reference evidence="2 3" key="1">
    <citation type="submission" date="2017-02" db="EMBL/GenBank/DDBJ databases">
        <title>The complete genomic sequence of a novel cold adapted crude oil-degrading bacterium Planococcus qaidamina Y42.</title>
        <authorList>
            <person name="Yang R."/>
        </authorList>
    </citation>
    <scope>NUCLEOTIDE SEQUENCE [LARGE SCALE GENOMIC DNA]</scope>
    <source>
        <strain evidence="2 3">Y42</strain>
    </source>
</reference>
<evidence type="ECO:0000313" key="3">
    <source>
        <dbReference type="Proteomes" id="UP000188184"/>
    </source>
</evidence>
<dbReference type="OrthoDB" id="9792148at2"/>
<dbReference type="KEGG" id="pmar:B0X71_03925"/>
<proteinExistence type="predicted"/>
<dbReference type="SUPFAM" id="SSF46689">
    <property type="entry name" value="Homeodomain-like"/>
    <property type="match status" value="1"/>
</dbReference>
<protein>
    <submittedName>
        <fullName evidence="2">Regulator of polyketide synthase expression</fullName>
    </submittedName>
</protein>
<evidence type="ECO:0000259" key="1">
    <source>
        <dbReference type="Pfam" id="PF13556"/>
    </source>
</evidence>
<dbReference type="PANTHER" id="PTHR33744:SF15">
    <property type="entry name" value="CARBOHYDRATE DIACID REGULATOR"/>
    <property type="match status" value="1"/>
</dbReference>
<sequence>MVDSLRAIYPSLIIYEEEIHDFDRSYKWFVTKENDIIGIRRDELTSKDIAVLNAFLMPYDTEFPFLTDEERDWQAAVAPDKQNPAGDAAGELPYRFVYFSIRKNQISPAAFKEAIQELFARRVPILWENGHEGMLVEYRTAKKEVISYDEIIDVLMSDLYIKIDFMVGPFREGRSDAAEHYTLMLKAAKTVFHYSNQPVALFLETVPYLLIDQADPELYRNIRETVLQEYINDEETLKMIEVFTRSNLNISETAKSLHLHRNSLQYRLDRFMDNTGIDIRKFHNAMTVYLALLGRD</sequence>
<dbReference type="Pfam" id="PF13556">
    <property type="entry name" value="HTH_30"/>
    <property type="match status" value="1"/>
</dbReference>
<dbReference type="AlphaFoldDB" id="A0A1Q2KVX0"/>
<accession>A0A1Q2KVX0</accession>
<dbReference type="PANTHER" id="PTHR33744">
    <property type="entry name" value="CARBOHYDRATE DIACID REGULATOR"/>
    <property type="match status" value="1"/>
</dbReference>
<organism evidence="2 3">
    <name type="scientific">Planococcus lenghuensis</name>
    <dbReference type="NCBI Taxonomy" id="2213202"/>
    <lineage>
        <taxon>Bacteria</taxon>
        <taxon>Bacillati</taxon>
        <taxon>Bacillota</taxon>
        <taxon>Bacilli</taxon>
        <taxon>Bacillales</taxon>
        <taxon>Caryophanaceae</taxon>
        <taxon>Planococcus</taxon>
    </lineage>
</organism>
<dbReference type="InterPro" id="IPR025736">
    <property type="entry name" value="PucR_C-HTH_dom"/>
</dbReference>
<dbReference type="InterPro" id="IPR042070">
    <property type="entry name" value="PucR_C-HTH_sf"/>
</dbReference>
<dbReference type="Gene3D" id="1.10.10.2840">
    <property type="entry name" value="PucR C-terminal helix-turn-helix domain"/>
    <property type="match status" value="1"/>
</dbReference>
<dbReference type="EMBL" id="CP019640">
    <property type="protein sequence ID" value="AQQ52341.1"/>
    <property type="molecule type" value="Genomic_DNA"/>
</dbReference>
<feature type="domain" description="PucR C-terminal helix-turn-helix" evidence="1">
    <location>
        <begin position="237"/>
        <end position="293"/>
    </location>
</feature>
<name>A0A1Q2KVX0_9BACL</name>
<dbReference type="Proteomes" id="UP000188184">
    <property type="component" value="Chromosome"/>
</dbReference>
<dbReference type="RefSeq" id="WP_077588222.1">
    <property type="nucleotide sequence ID" value="NZ_CP019640.1"/>
</dbReference>
<gene>
    <name evidence="2" type="ORF">B0X71_03925</name>
</gene>